<dbReference type="OrthoDB" id="68328at2759"/>
<dbReference type="PANTHER" id="PTHR11066:SF34">
    <property type="entry name" value="ACYL-COENZYME A THIOESTERASE 8"/>
    <property type="match status" value="1"/>
</dbReference>
<dbReference type="InterPro" id="IPR049450">
    <property type="entry name" value="ACOT8-like_C"/>
</dbReference>
<evidence type="ECO:0000313" key="7">
    <source>
        <dbReference type="Proteomes" id="UP000292082"/>
    </source>
</evidence>
<dbReference type="Pfam" id="PF20789">
    <property type="entry name" value="4HBT_3C"/>
    <property type="match status" value="1"/>
</dbReference>
<keyword evidence="7" id="KW-1185">Reference proteome</keyword>
<dbReference type="InterPro" id="IPR042171">
    <property type="entry name" value="Acyl-CoA_hotdog"/>
</dbReference>
<proteinExistence type="inferred from homology"/>
<dbReference type="Proteomes" id="UP000292957">
    <property type="component" value="Unassembled WGS sequence"/>
</dbReference>
<protein>
    <submittedName>
        <fullName evidence="6">Thioesterase-like superfamily-domain-containing protein</fullName>
    </submittedName>
</protein>
<organism evidence="6 7">
    <name type="scientific">Dichomitus squalens</name>
    <dbReference type="NCBI Taxonomy" id="114155"/>
    <lineage>
        <taxon>Eukaryota</taxon>
        <taxon>Fungi</taxon>
        <taxon>Dikarya</taxon>
        <taxon>Basidiomycota</taxon>
        <taxon>Agaricomycotina</taxon>
        <taxon>Agaricomycetes</taxon>
        <taxon>Polyporales</taxon>
        <taxon>Polyporaceae</taxon>
        <taxon>Dichomitus</taxon>
    </lineage>
</organism>
<evidence type="ECO:0000256" key="1">
    <source>
        <dbReference type="ARBA" id="ARBA00006538"/>
    </source>
</evidence>
<dbReference type="EMBL" id="ML143387">
    <property type="protein sequence ID" value="TBU34991.1"/>
    <property type="molecule type" value="Genomic_DNA"/>
</dbReference>
<dbReference type="SUPFAM" id="SSF54637">
    <property type="entry name" value="Thioesterase/thiol ester dehydrase-isomerase"/>
    <property type="match status" value="2"/>
</dbReference>
<dbReference type="CDD" id="cd03445">
    <property type="entry name" value="Thioesterase_II_repeat2"/>
    <property type="match status" value="1"/>
</dbReference>
<keyword evidence="2" id="KW-0378">Hydrolase</keyword>
<reference evidence="6 7" key="1">
    <citation type="submission" date="2019-01" db="EMBL/GenBank/DDBJ databases">
        <title>Draft genome sequences of three monokaryotic isolates of the white-rot basidiomycete fungus Dichomitus squalens.</title>
        <authorList>
            <consortium name="DOE Joint Genome Institute"/>
            <person name="Lopez S.C."/>
            <person name="Andreopoulos B."/>
            <person name="Pangilinan J."/>
            <person name="Lipzen A."/>
            <person name="Riley R."/>
            <person name="Ahrendt S."/>
            <person name="Ng V."/>
            <person name="Barry K."/>
            <person name="Daum C."/>
            <person name="Grigoriev I.V."/>
            <person name="Hilden K.S."/>
            <person name="Makela M.R."/>
            <person name="de Vries R.P."/>
        </authorList>
    </citation>
    <scope>NUCLEOTIDE SEQUENCE [LARGE SCALE GENOMIC DNA]</scope>
    <source>
        <strain evidence="6 7">CBS 464.89</strain>
        <strain evidence="5">OM18370.1</strain>
    </source>
</reference>
<accession>A0A4Q9NR16</accession>
<feature type="domain" description="Acyl-CoA thioesterase-like N-terminal HotDog" evidence="3">
    <location>
        <begin position="39"/>
        <end position="112"/>
    </location>
</feature>
<dbReference type="Gene3D" id="2.40.160.210">
    <property type="entry name" value="Acyl-CoA thioesterase, double hotdog domain"/>
    <property type="match status" value="1"/>
</dbReference>
<dbReference type="GO" id="GO:0005782">
    <property type="term" value="C:peroxisomal matrix"/>
    <property type="evidence" value="ECO:0007669"/>
    <property type="project" value="UniProtKB-SubCell"/>
</dbReference>
<dbReference type="InterPro" id="IPR049449">
    <property type="entry name" value="TesB_ACOT8-like_N"/>
</dbReference>
<dbReference type="Proteomes" id="UP000292082">
    <property type="component" value="Unassembled WGS sequence"/>
</dbReference>
<evidence type="ECO:0000259" key="3">
    <source>
        <dbReference type="Pfam" id="PF13622"/>
    </source>
</evidence>
<dbReference type="Pfam" id="PF13622">
    <property type="entry name" value="4HBT_3"/>
    <property type="match status" value="1"/>
</dbReference>
<dbReference type="AlphaFoldDB" id="A0A4Q9NR16"/>
<dbReference type="EMBL" id="ML145085">
    <property type="protein sequence ID" value="TBU64808.1"/>
    <property type="molecule type" value="Genomic_DNA"/>
</dbReference>
<dbReference type="GO" id="GO:0047617">
    <property type="term" value="F:fatty acyl-CoA hydrolase activity"/>
    <property type="evidence" value="ECO:0007669"/>
    <property type="project" value="InterPro"/>
</dbReference>
<evidence type="ECO:0000256" key="2">
    <source>
        <dbReference type="ARBA" id="ARBA00022801"/>
    </source>
</evidence>
<dbReference type="InterPro" id="IPR003703">
    <property type="entry name" value="Acyl_CoA_thio"/>
</dbReference>
<dbReference type="GO" id="GO:0006637">
    <property type="term" value="P:acyl-CoA metabolic process"/>
    <property type="evidence" value="ECO:0007669"/>
    <property type="project" value="InterPro"/>
</dbReference>
<comment type="similarity">
    <text evidence="1">Belongs to the C/M/P thioester hydrolase family.</text>
</comment>
<evidence type="ECO:0000313" key="6">
    <source>
        <dbReference type="EMBL" id="TBU64808.1"/>
    </source>
</evidence>
<dbReference type="InterPro" id="IPR029069">
    <property type="entry name" value="HotDog_dom_sf"/>
</dbReference>
<feature type="domain" description="Acyl-CoA thioesterase-like C-terminal" evidence="4">
    <location>
        <begin position="170"/>
        <end position="298"/>
    </location>
</feature>
<evidence type="ECO:0000259" key="4">
    <source>
        <dbReference type="Pfam" id="PF20789"/>
    </source>
</evidence>
<dbReference type="GO" id="GO:0009062">
    <property type="term" value="P:fatty acid catabolic process"/>
    <property type="evidence" value="ECO:0007669"/>
    <property type="project" value="TreeGrafter"/>
</dbReference>
<dbReference type="CDD" id="cd03444">
    <property type="entry name" value="Thioesterase_II_repeat1"/>
    <property type="match status" value="1"/>
</dbReference>
<name>A0A4Q9NR16_9APHY</name>
<dbReference type="STRING" id="114155.A0A4Q9NR16"/>
<gene>
    <name evidence="6" type="ORF">BD310DRAFT_913413</name>
    <name evidence="5" type="ORF">BD311DRAFT_745388</name>
</gene>
<sequence length="307" mass="34896">MVAVDSQEHEQISEALEIEQLDVNLFRSKTLYLPFRSRGVFGGQVISQSLVAATSCVDTAYSLHCYFLLSASAAVPIVYHVDRVRDGRSYVTRSVRAVQRGRTVFIMMCSFQIPEPRQPTFQFPMPLGVPPPDACDSIESLYEKAFRQARDEKVKELWRITLEERMRSPIEAKIAGVREPTDGTPIFMYWYKARNTPRRYDPAFQKCILSYISDSQFMSGIRRTLAILHRGYDSDAKVVMQTSLDHNITFYDDDFDCGDWILYVVISERAASGRGSVHGRMYTPSGTLVAICNQEGLMRVDIPSSKL</sequence>
<dbReference type="PANTHER" id="PTHR11066">
    <property type="entry name" value="ACYL-COA THIOESTERASE"/>
    <property type="match status" value="1"/>
</dbReference>
<evidence type="ECO:0000313" key="5">
    <source>
        <dbReference type="EMBL" id="TBU34991.1"/>
    </source>
</evidence>